<dbReference type="STRING" id="142842.SAMN02745118_00425"/>
<dbReference type="PROSITE" id="PS51352">
    <property type="entry name" value="THIOREDOXIN_2"/>
    <property type="match status" value="1"/>
</dbReference>
<dbReference type="InterPro" id="IPR000866">
    <property type="entry name" value="AhpC/TSA"/>
</dbReference>
<protein>
    <submittedName>
        <fullName evidence="2">Peroxiredoxin</fullName>
    </submittedName>
</protein>
<gene>
    <name evidence="2" type="ORF">SAMN02745118_00425</name>
</gene>
<dbReference type="GO" id="GO:0016491">
    <property type="term" value="F:oxidoreductase activity"/>
    <property type="evidence" value="ECO:0007669"/>
    <property type="project" value="InterPro"/>
</dbReference>
<reference evidence="3" key="1">
    <citation type="submission" date="2017-02" db="EMBL/GenBank/DDBJ databases">
        <authorList>
            <person name="Varghese N."/>
            <person name="Submissions S."/>
        </authorList>
    </citation>
    <scope>NUCLEOTIDE SEQUENCE [LARGE SCALE GENOMIC DNA]</scope>
    <source>
        <strain evidence="3">ATCC BAA-73</strain>
    </source>
</reference>
<dbReference type="InterPro" id="IPR013766">
    <property type="entry name" value="Thioredoxin_domain"/>
</dbReference>
<sequence>MKRIILILFVIAFCSGISISLIFAPKSATQPENLKIPDLTLKTNTGKKINLSKNINTKTILLFWLPKSLSCQKQLQTLQKIQNEYSDSVLIYGVSIGTIEKEAVEEIKIENSITYPLLIDKDAKLSEELLISAIPTLIFINNQGIMVEKHVGLMDIPELKKNLNSIAQQPNK</sequence>
<evidence type="ECO:0000313" key="2">
    <source>
        <dbReference type="EMBL" id="SJZ33873.1"/>
    </source>
</evidence>
<dbReference type="PANTHER" id="PTHR42852">
    <property type="entry name" value="THIOL:DISULFIDE INTERCHANGE PROTEIN DSBE"/>
    <property type="match status" value="1"/>
</dbReference>
<dbReference type="EMBL" id="FUWM01000004">
    <property type="protein sequence ID" value="SJZ33873.1"/>
    <property type="molecule type" value="Genomic_DNA"/>
</dbReference>
<evidence type="ECO:0000313" key="3">
    <source>
        <dbReference type="Proteomes" id="UP000190625"/>
    </source>
</evidence>
<dbReference type="InterPro" id="IPR036249">
    <property type="entry name" value="Thioredoxin-like_sf"/>
</dbReference>
<dbReference type="RefSeq" id="WP_078808951.1">
    <property type="nucleotide sequence ID" value="NZ_FUWM01000004.1"/>
</dbReference>
<dbReference type="CDD" id="cd02966">
    <property type="entry name" value="TlpA_like_family"/>
    <property type="match status" value="1"/>
</dbReference>
<keyword evidence="3" id="KW-1185">Reference proteome</keyword>
<organism evidence="2 3">
    <name type="scientific">Selenihalanaerobacter shriftii</name>
    <dbReference type="NCBI Taxonomy" id="142842"/>
    <lineage>
        <taxon>Bacteria</taxon>
        <taxon>Bacillati</taxon>
        <taxon>Bacillota</taxon>
        <taxon>Clostridia</taxon>
        <taxon>Halanaerobiales</taxon>
        <taxon>Halobacteroidaceae</taxon>
        <taxon>Selenihalanaerobacter</taxon>
    </lineage>
</organism>
<name>A0A1T4JUR0_9FIRM</name>
<accession>A0A1T4JUR0</accession>
<dbReference type="Proteomes" id="UP000190625">
    <property type="component" value="Unassembled WGS sequence"/>
</dbReference>
<dbReference type="OrthoDB" id="2113030at2"/>
<evidence type="ECO:0000259" key="1">
    <source>
        <dbReference type="PROSITE" id="PS51352"/>
    </source>
</evidence>
<dbReference type="Gene3D" id="3.40.30.10">
    <property type="entry name" value="Glutaredoxin"/>
    <property type="match status" value="1"/>
</dbReference>
<dbReference type="Pfam" id="PF00578">
    <property type="entry name" value="AhpC-TSA"/>
    <property type="match status" value="1"/>
</dbReference>
<proteinExistence type="predicted"/>
<dbReference type="SUPFAM" id="SSF52833">
    <property type="entry name" value="Thioredoxin-like"/>
    <property type="match status" value="1"/>
</dbReference>
<dbReference type="InterPro" id="IPR050553">
    <property type="entry name" value="Thioredoxin_ResA/DsbE_sf"/>
</dbReference>
<dbReference type="PANTHER" id="PTHR42852:SF17">
    <property type="entry name" value="THIOREDOXIN-LIKE PROTEIN HI_1115"/>
    <property type="match status" value="1"/>
</dbReference>
<feature type="domain" description="Thioredoxin" evidence="1">
    <location>
        <begin position="30"/>
        <end position="168"/>
    </location>
</feature>
<dbReference type="GO" id="GO:0016209">
    <property type="term" value="F:antioxidant activity"/>
    <property type="evidence" value="ECO:0007669"/>
    <property type="project" value="InterPro"/>
</dbReference>
<dbReference type="AlphaFoldDB" id="A0A1T4JUR0"/>